<reference evidence="4" key="2">
    <citation type="submission" date="2020-09" db="EMBL/GenBank/DDBJ databases">
        <authorList>
            <person name="Sun Q."/>
            <person name="Kim S."/>
        </authorList>
    </citation>
    <scope>NUCLEOTIDE SEQUENCE</scope>
    <source>
        <strain evidence="4">KCTC 12368</strain>
    </source>
</reference>
<gene>
    <name evidence="4" type="ORF">GCM10007049_06650</name>
</gene>
<dbReference type="InterPro" id="IPR039448">
    <property type="entry name" value="Beta_helix"/>
</dbReference>
<dbReference type="Proteomes" id="UP000619457">
    <property type="component" value="Unassembled WGS sequence"/>
</dbReference>
<evidence type="ECO:0000313" key="5">
    <source>
        <dbReference type="Proteomes" id="UP000619457"/>
    </source>
</evidence>
<dbReference type="SUPFAM" id="SSF51126">
    <property type="entry name" value="Pectin lyase-like"/>
    <property type="match status" value="1"/>
</dbReference>
<dbReference type="AlphaFoldDB" id="A0A918UJY1"/>
<dbReference type="PANTHER" id="PTHR36453">
    <property type="entry name" value="SECRETED PROTEIN-RELATED"/>
    <property type="match status" value="1"/>
</dbReference>
<feature type="domain" description="Right handed beta helix" evidence="2">
    <location>
        <begin position="372"/>
        <end position="480"/>
    </location>
</feature>
<sequence>MKTQNLYFNILLCVFIFYGCSPKEPIQVYVSVEGNDEADGSIEAPFASLPQAIDAIRSLRDAGNENPAIVFLREGRHQLKETLVLGIEDGDPSPIQNNKPDKPGAGTLEGPAYLTIQGYPGENPILSSGIPVEGWQLATDDLSDLTEAAKGKVWVADIPASLDKFYTLYDGSGRLNRARADGFVPLKSGDKKTLYFPKGKLKNWDNLQDVELNIRPSRAWMINMLPLESVDEENGIAKTSVSATYEIGPLAGWVHTKDGNSAWIENTMDALDEAGEWVINSKTRKIYLWPANPAEDGSPYGILAPATSELIRVEGKIDYDGLTDRPVQGITFKGITFSHADRRAWTNDEDQIGWGMQHDWDMFDRPTALLRFRGAENCQVIECTFTQSGGSGVRFDLFAQRNRVEDSEFAYLGEAGILLSGYGPGTKDVNHHNDIINNHIHHFSQITWHSPGIWAWQSGHNHIANNFLHHSGYAGILITNRVTPNRKPGGEGGKTVRHQEITQEDKNEGDEHYEDWKKREKYNHSRHNLVEYNEITDAVQLLSDGNCIYVSGAGTGNIIRYNYLHDNLEESMPAPIRCDDDQHETFIYGNVLYNNFGFSAGIASKGVNDIINNFIVAPRVAPFSGYLSFEWVPVPGSKIYHNIIIAHPDGGNANNERPRRDQITGLPNLEDTKMDSNLYFHPTDPNWMVAHFERMRAVGNEKASLFGDPKFIDPAKGDFGFQDGSPALKLGIEQLDVSKMGLKD</sequence>
<feature type="region of interest" description="Disordered" evidence="1">
    <location>
        <begin position="484"/>
        <end position="513"/>
    </location>
</feature>
<evidence type="ECO:0000259" key="3">
    <source>
        <dbReference type="Pfam" id="PF21231"/>
    </source>
</evidence>
<feature type="domain" description="GH141-like insertion" evidence="3">
    <location>
        <begin position="151"/>
        <end position="290"/>
    </location>
</feature>
<dbReference type="InterPro" id="IPR048482">
    <property type="entry name" value="GH141_ins"/>
</dbReference>
<reference evidence="4" key="1">
    <citation type="journal article" date="2014" name="Int. J. Syst. Evol. Microbiol.">
        <title>Complete genome sequence of Corynebacterium casei LMG S-19264T (=DSM 44701T), isolated from a smear-ripened cheese.</title>
        <authorList>
            <consortium name="US DOE Joint Genome Institute (JGI-PGF)"/>
            <person name="Walter F."/>
            <person name="Albersmeier A."/>
            <person name="Kalinowski J."/>
            <person name="Ruckert C."/>
        </authorList>
    </citation>
    <scope>NUCLEOTIDE SEQUENCE</scope>
    <source>
        <strain evidence="4">KCTC 12368</strain>
    </source>
</reference>
<dbReference type="InterPro" id="IPR011050">
    <property type="entry name" value="Pectin_lyase_fold/virulence"/>
</dbReference>
<protein>
    <submittedName>
        <fullName evidence="4">Peptidase</fullName>
    </submittedName>
</protein>
<feature type="compositionally biased region" description="Basic and acidic residues" evidence="1">
    <location>
        <begin position="497"/>
        <end position="513"/>
    </location>
</feature>
<dbReference type="PROSITE" id="PS51257">
    <property type="entry name" value="PROKAR_LIPOPROTEIN"/>
    <property type="match status" value="1"/>
</dbReference>
<dbReference type="SMART" id="SM00710">
    <property type="entry name" value="PbH1"/>
    <property type="match status" value="7"/>
</dbReference>
<evidence type="ECO:0000256" key="1">
    <source>
        <dbReference type="SAM" id="MobiDB-lite"/>
    </source>
</evidence>
<evidence type="ECO:0000313" key="4">
    <source>
        <dbReference type="EMBL" id="GGZ16931.1"/>
    </source>
</evidence>
<dbReference type="PANTHER" id="PTHR36453:SF1">
    <property type="entry name" value="RIGHT HANDED BETA HELIX DOMAIN-CONTAINING PROTEIN"/>
    <property type="match status" value="1"/>
</dbReference>
<evidence type="ECO:0000259" key="2">
    <source>
        <dbReference type="Pfam" id="PF13229"/>
    </source>
</evidence>
<dbReference type="InterPro" id="IPR006626">
    <property type="entry name" value="PbH1"/>
</dbReference>
<organism evidence="4 5">
    <name type="scientific">Echinicola pacifica</name>
    <dbReference type="NCBI Taxonomy" id="346377"/>
    <lineage>
        <taxon>Bacteria</taxon>
        <taxon>Pseudomonadati</taxon>
        <taxon>Bacteroidota</taxon>
        <taxon>Cytophagia</taxon>
        <taxon>Cytophagales</taxon>
        <taxon>Cyclobacteriaceae</taxon>
        <taxon>Echinicola</taxon>
    </lineage>
</organism>
<dbReference type="InterPro" id="IPR012334">
    <property type="entry name" value="Pectin_lyas_fold"/>
</dbReference>
<accession>A0A918UJY1</accession>
<keyword evidence="5" id="KW-1185">Reference proteome</keyword>
<comment type="caution">
    <text evidence="4">The sequence shown here is derived from an EMBL/GenBank/DDBJ whole genome shotgun (WGS) entry which is preliminary data.</text>
</comment>
<dbReference type="Pfam" id="PF21231">
    <property type="entry name" value="GH141_M"/>
    <property type="match status" value="1"/>
</dbReference>
<name>A0A918UJY1_9BACT</name>
<dbReference type="Pfam" id="PF13229">
    <property type="entry name" value="Beta_helix"/>
    <property type="match status" value="1"/>
</dbReference>
<proteinExistence type="predicted"/>
<dbReference type="RefSeq" id="WP_018474066.1">
    <property type="nucleotide sequence ID" value="NZ_BMWX01000001.1"/>
</dbReference>
<dbReference type="Gene3D" id="2.160.20.10">
    <property type="entry name" value="Single-stranded right-handed beta-helix, Pectin lyase-like"/>
    <property type="match status" value="3"/>
</dbReference>
<dbReference type="EMBL" id="BMWX01000001">
    <property type="protein sequence ID" value="GGZ16931.1"/>
    <property type="molecule type" value="Genomic_DNA"/>
</dbReference>